<evidence type="ECO:0000256" key="1">
    <source>
        <dbReference type="RuleBase" id="RU000487"/>
    </source>
</evidence>
<dbReference type="Gene3D" id="3.90.640.10">
    <property type="entry name" value="Actin, Chain A, domain 4"/>
    <property type="match status" value="1"/>
</dbReference>
<dbReference type="AlphaFoldDB" id="A0A9P1N4S9"/>
<evidence type="ECO:0008006" key="4">
    <source>
        <dbReference type="Google" id="ProtNLM"/>
    </source>
</evidence>
<comment type="caution">
    <text evidence="2">The sequence shown here is derived from an EMBL/GenBank/DDBJ whole genome shotgun (WGS) entry which is preliminary data.</text>
</comment>
<accession>A0A9P1N4S9</accession>
<gene>
    <name evidence="2" type="ORF">CAMP_LOCUS12511</name>
</gene>
<keyword evidence="3" id="KW-1185">Reference proteome</keyword>
<dbReference type="Proteomes" id="UP001152747">
    <property type="component" value="Unassembled WGS sequence"/>
</dbReference>
<dbReference type="SUPFAM" id="SSF53067">
    <property type="entry name" value="Actin-like ATPase domain"/>
    <property type="match status" value="2"/>
</dbReference>
<proteinExistence type="inferred from homology"/>
<comment type="similarity">
    <text evidence="1">Belongs to the actin family.</text>
</comment>
<evidence type="ECO:0000313" key="3">
    <source>
        <dbReference type="Proteomes" id="UP001152747"/>
    </source>
</evidence>
<dbReference type="InterPro" id="IPR004000">
    <property type="entry name" value="Actin"/>
</dbReference>
<dbReference type="Gene3D" id="3.30.420.40">
    <property type="match status" value="2"/>
</dbReference>
<name>A0A9P1N4S9_9PELO</name>
<organism evidence="2 3">
    <name type="scientific">Caenorhabditis angaria</name>
    <dbReference type="NCBI Taxonomy" id="860376"/>
    <lineage>
        <taxon>Eukaryota</taxon>
        <taxon>Metazoa</taxon>
        <taxon>Ecdysozoa</taxon>
        <taxon>Nematoda</taxon>
        <taxon>Chromadorea</taxon>
        <taxon>Rhabditida</taxon>
        <taxon>Rhabditina</taxon>
        <taxon>Rhabditomorpha</taxon>
        <taxon>Rhabditoidea</taxon>
        <taxon>Rhabditidae</taxon>
        <taxon>Peloderinae</taxon>
        <taxon>Caenorhabditis</taxon>
    </lineage>
</organism>
<protein>
    <recommendedName>
        <fullName evidence="4">Actin-related protein 10</fullName>
    </recommendedName>
</protein>
<reference evidence="2" key="1">
    <citation type="submission" date="2022-11" db="EMBL/GenBank/DDBJ databases">
        <authorList>
            <person name="Kikuchi T."/>
        </authorList>
    </citation>
    <scope>NUCLEOTIDE SEQUENCE</scope>
    <source>
        <strain evidence="2">PS1010</strain>
    </source>
</reference>
<dbReference type="InterPro" id="IPR043129">
    <property type="entry name" value="ATPase_NBD"/>
</dbReference>
<dbReference type="SMART" id="SM00268">
    <property type="entry name" value="ACTIN"/>
    <property type="match status" value="1"/>
</dbReference>
<dbReference type="PANTHER" id="PTHR11937">
    <property type="entry name" value="ACTIN"/>
    <property type="match status" value="1"/>
</dbReference>
<dbReference type="Pfam" id="PF00022">
    <property type="entry name" value="Actin"/>
    <property type="match status" value="1"/>
</dbReference>
<evidence type="ECO:0000313" key="2">
    <source>
        <dbReference type="EMBL" id="CAI5449874.1"/>
    </source>
</evidence>
<dbReference type="OrthoDB" id="337660at2759"/>
<sequence length="433" mass="48329">MATAQEKLESLRAARRSSSGVSAASILSVSSSTLSQAISSIDNGKSAVIIELGTKFTKLGSAGETTPRAILRTEYINENGVKIDANEIFALNDRKKAAEKPVEYHENIISQFFKFLFLKALAPTDRPFIIVESVFMSIDMRNAITKTVLEKLRAKSIMFMPTHICSTFAFNSSKALVIDIGHSECVAMPVIEGVTMLSEFESAHLISGKIIEQRCRELLKEHGQIDEINGERRGLNDTDFEEIDSNNLIETIAINSICIGKERAQIWKSGKIPEKELLKEHVFAMNGKNLIIPPIVLETPLEIFFDASLNTQSFDKTLPQMLFSIVEKCPIDLRKSLLSNIILIGGVSTICGLKSRIKEELIEICQNAQKKYAEDVRFYQFSKLKNYPLFGAWLGASLLGSLRETVERKSISLQDWKSGKLAEDWTDIIDKNV</sequence>
<dbReference type="EMBL" id="CANHGI010000004">
    <property type="protein sequence ID" value="CAI5449874.1"/>
    <property type="molecule type" value="Genomic_DNA"/>
</dbReference>